<dbReference type="InterPro" id="IPR008927">
    <property type="entry name" value="6-PGluconate_DH-like_C_sf"/>
</dbReference>
<evidence type="ECO:0000259" key="3">
    <source>
        <dbReference type="Pfam" id="PF08546"/>
    </source>
</evidence>
<evidence type="ECO:0000259" key="2">
    <source>
        <dbReference type="Pfam" id="PF02558"/>
    </source>
</evidence>
<feature type="region of interest" description="Disordered" evidence="1">
    <location>
        <begin position="253"/>
        <end position="274"/>
    </location>
</feature>
<feature type="domain" description="Ketopantoate reductase C-terminal" evidence="3">
    <location>
        <begin position="290"/>
        <end position="384"/>
    </location>
</feature>
<gene>
    <name evidence="4" type="ORF">NLI96_g6991</name>
</gene>
<dbReference type="GO" id="GO:0005737">
    <property type="term" value="C:cytoplasm"/>
    <property type="evidence" value="ECO:0007669"/>
    <property type="project" value="TreeGrafter"/>
</dbReference>
<dbReference type="InterPro" id="IPR013752">
    <property type="entry name" value="KPA_reductase"/>
</dbReference>
<comment type="caution">
    <text evidence="4">The sequence shown here is derived from an EMBL/GenBank/DDBJ whole genome shotgun (WGS) entry which is preliminary data.</text>
</comment>
<dbReference type="AlphaFoldDB" id="A0AAD5V295"/>
<dbReference type="InterPro" id="IPR013328">
    <property type="entry name" value="6PGD_dom2"/>
</dbReference>
<name>A0AAD5V295_9APHY</name>
<dbReference type="Pfam" id="PF02558">
    <property type="entry name" value="ApbA"/>
    <property type="match status" value="1"/>
</dbReference>
<reference evidence="4" key="1">
    <citation type="submission" date="2022-07" db="EMBL/GenBank/DDBJ databases">
        <title>Genome Sequence of Physisporinus lineatus.</title>
        <authorList>
            <person name="Buettner E."/>
        </authorList>
    </citation>
    <scope>NUCLEOTIDE SEQUENCE</scope>
    <source>
        <strain evidence="4">VT162</strain>
    </source>
</reference>
<accession>A0AAD5V295</accession>
<dbReference type="Gene3D" id="3.40.50.720">
    <property type="entry name" value="NAD(P)-binding Rossmann-like Domain"/>
    <property type="match status" value="1"/>
</dbReference>
<evidence type="ECO:0000313" key="4">
    <source>
        <dbReference type="EMBL" id="KAJ3482420.1"/>
    </source>
</evidence>
<feature type="domain" description="Ketopantoate reductase N-terminal" evidence="2">
    <location>
        <begin position="7"/>
        <end position="172"/>
    </location>
</feature>
<evidence type="ECO:0008006" key="6">
    <source>
        <dbReference type="Google" id="ProtNLM"/>
    </source>
</evidence>
<dbReference type="InterPro" id="IPR013332">
    <property type="entry name" value="KPR_N"/>
</dbReference>
<proteinExistence type="predicted"/>
<keyword evidence="5" id="KW-1185">Reference proteome</keyword>
<evidence type="ECO:0000256" key="1">
    <source>
        <dbReference type="SAM" id="MobiDB-lite"/>
    </source>
</evidence>
<sequence length="396" mass="43755">MSGLKDVLLVGFGAVGAVYSLILKSSGHVRLTVVARSNYGALKEHGAHFESLKYGEIHGWRPDRVFASIAEAADRPYSHVVLTTKAIPEIQTTPELLKPFITSPYVDTHPQPTYVLMQNGLNTEMDLYNALKVVRPTEEPRIINTAVYLGTRLEGKNTVIHNDFDRVSLGIYRSTPNVLANTPSEEATISEFAEMLRLGGTDVTIVPEIQRVKFLKNIWNSVIGPVAVLSRDTPSAIFRPQTSVSQADGTIHWMTDSATPPSGPSQPQPKDVTADMPYSHPAIRENTIPFLRDAFTEVVNLGNTVFPPTPDGPALNPELAFNILKNTSIIFSKPTSTERPSMLVDVELGRPMELEVVVGEVVRLGRKFGVDMPRLETFYALLLVIQRQFLRGKARM</sequence>
<dbReference type="SUPFAM" id="SSF48179">
    <property type="entry name" value="6-phosphogluconate dehydrogenase C-terminal domain-like"/>
    <property type="match status" value="1"/>
</dbReference>
<dbReference type="EMBL" id="JANAWD010000274">
    <property type="protein sequence ID" value="KAJ3482420.1"/>
    <property type="molecule type" value="Genomic_DNA"/>
</dbReference>
<protein>
    <recommendedName>
        <fullName evidence="6">6-phosphogluconate dehydrogenase C-terminal domain-like protein</fullName>
    </recommendedName>
</protein>
<evidence type="ECO:0000313" key="5">
    <source>
        <dbReference type="Proteomes" id="UP001212997"/>
    </source>
</evidence>
<dbReference type="Pfam" id="PF08546">
    <property type="entry name" value="ApbA_C"/>
    <property type="match status" value="1"/>
</dbReference>
<dbReference type="Gene3D" id="1.10.1040.10">
    <property type="entry name" value="N-(1-d-carboxylethyl)-l-norvaline Dehydrogenase, domain 2"/>
    <property type="match status" value="1"/>
</dbReference>
<dbReference type="Proteomes" id="UP001212997">
    <property type="component" value="Unassembled WGS sequence"/>
</dbReference>
<dbReference type="PANTHER" id="PTHR21708:SF43">
    <property type="entry name" value="KETOPANTOATE REDUCTASE C-TERMINAL DOMAIN-CONTAINING PROTEIN"/>
    <property type="match status" value="1"/>
</dbReference>
<organism evidence="4 5">
    <name type="scientific">Meripilus lineatus</name>
    <dbReference type="NCBI Taxonomy" id="2056292"/>
    <lineage>
        <taxon>Eukaryota</taxon>
        <taxon>Fungi</taxon>
        <taxon>Dikarya</taxon>
        <taxon>Basidiomycota</taxon>
        <taxon>Agaricomycotina</taxon>
        <taxon>Agaricomycetes</taxon>
        <taxon>Polyporales</taxon>
        <taxon>Meripilaceae</taxon>
        <taxon>Meripilus</taxon>
    </lineage>
</organism>
<dbReference type="InterPro" id="IPR051402">
    <property type="entry name" value="KPR-Related"/>
</dbReference>
<dbReference type="PANTHER" id="PTHR21708">
    <property type="entry name" value="PROBABLE 2-DEHYDROPANTOATE 2-REDUCTASE"/>
    <property type="match status" value="1"/>
</dbReference>